<reference evidence="2 3" key="1">
    <citation type="journal article" date="2015" name="Genome Announc.">
        <title>Expanding the biotechnology potential of lactobacilli through comparative genomics of 213 strains and associated genera.</title>
        <authorList>
            <person name="Sun Z."/>
            <person name="Harris H.M."/>
            <person name="McCann A."/>
            <person name="Guo C."/>
            <person name="Argimon S."/>
            <person name="Zhang W."/>
            <person name="Yang X."/>
            <person name="Jeffery I.B."/>
            <person name="Cooney J.C."/>
            <person name="Kagawa T.F."/>
            <person name="Liu W."/>
            <person name="Song Y."/>
            <person name="Salvetti E."/>
            <person name="Wrobel A."/>
            <person name="Rasinkangas P."/>
            <person name="Parkhill J."/>
            <person name="Rea M.C."/>
            <person name="O'Sullivan O."/>
            <person name="Ritari J."/>
            <person name="Douillard F.P."/>
            <person name="Paul Ross R."/>
            <person name="Yang R."/>
            <person name="Briner A.E."/>
            <person name="Felis G.E."/>
            <person name="de Vos W.M."/>
            <person name="Barrangou R."/>
            <person name="Klaenhammer T.R."/>
            <person name="Caufield P.W."/>
            <person name="Cui Y."/>
            <person name="Zhang H."/>
            <person name="O'Toole P.W."/>
        </authorList>
    </citation>
    <scope>NUCLEOTIDE SEQUENCE [LARGE SCALE GENOMIC DNA]</scope>
    <source>
        <strain evidence="2 3">DSM 5707</strain>
    </source>
</reference>
<sequence>MIPKVINYCWFGGKALPRKVKLNIDSWKKFCPDYKIIQWNEKNFDVNKYCFAREAYEKKKWAFVSDVARLDIIYKHGGIYLDTDVELIKSLDPVLNAQAYFACEDRFSVGTGLGFGSVKKNEFILSNLKEYKNKHFINSNGSLNEILCVDVTTHLLSLMGFKANGSKQIINGMVIYPSSYFCPIQLGHRNNKVSSNTISIHHYSASWKEASDNIKGSDRMIILKKYIKHYVDYICGYGTYNKFKKILRMKNNF</sequence>
<evidence type="ECO:0000313" key="3">
    <source>
        <dbReference type="Proteomes" id="UP000051957"/>
    </source>
</evidence>
<proteinExistence type="predicted"/>
<evidence type="ECO:0000256" key="1">
    <source>
        <dbReference type="ARBA" id="ARBA00022679"/>
    </source>
</evidence>
<dbReference type="InterPro" id="IPR007577">
    <property type="entry name" value="GlycoTrfase_DXD_sugar-bd_CS"/>
</dbReference>
<evidence type="ECO:0000313" key="2">
    <source>
        <dbReference type="EMBL" id="KRM45182.1"/>
    </source>
</evidence>
<dbReference type="Proteomes" id="UP000051957">
    <property type="component" value="Unassembled WGS sequence"/>
</dbReference>
<dbReference type="PANTHER" id="PTHR32385">
    <property type="entry name" value="MANNOSYL PHOSPHORYLINOSITOL CERAMIDE SYNTHASE"/>
    <property type="match status" value="1"/>
</dbReference>
<dbReference type="GO" id="GO:0051999">
    <property type="term" value="P:mannosyl-inositol phosphorylceramide biosynthetic process"/>
    <property type="evidence" value="ECO:0007669"/>
    <property type="project" value="TreeGrafter"/>
</dbReference>
<protein>
    <submittedName>
        <fullName evidence="2">Epso</fullName>
    </submittedName>
</protein>
<dbReference type="GO" id="GO:0016020">
    <property type="term" value="C:membrane"/>
    <property type="evidence" value="ECO:0007669"/>
    <property type="project" value="GOC"/>
</dbReference>
<dbReference type="InterPro" id="IPR051706">
    <property type="entry name" value="Glycosyltransferase_domain"/>
</dbReference>
<dbReference type="Gene3D" id="3.90.550.20">
    <property type="match status" value="1"/>
</dbReference>
<dbReference type="PATRIC" id="fig|1423784.4.peg.941"/>
<dbReference type="PANTHER" id="PTHR32385:SF15">
    <property type="entry name" value="INOSITOL PHOSPHOCERAMIDE MANNOSYLTRANSFERASE 1"/>
    <property type="match status" value="1"/>
</dbReference>
<dbReference type="AlphaFoldDB" id="A0A0R1YRL1"/>
<dbReference type="SUPFAM" id="SSF53448">
    <property type="entry name" value="Nucleotide-diphospho-sugar transferases"/>
    <property type="match status" value="1"/>
</dbReference>
<comment type="caution">
    <text evidence="2">The sequence shown here is derived from an EMBL/GenBank/DDBJ whole genome shotgun (WGS) entry which is preliminary data.</text>
</comment>
<keyword evidence="1" id="KW-0808">Transferase</keyword>
<dbReference type="GO" id="GO:0000030">
    <property type="term" value="F:mannosyltransferase activity"/>
    <property type="evidence" value="ECO:0007669"/>
    <property type="project" value="TreeGrafter"/>
</dbReference>
<gene>
    <name evidence="2" type="ORF">FC51_GL000936</name>
</gene>
<organism evidence="2 3">
    <name type="scientific">Lentilactobacillus parabuchneri DSM 5707 = NBRC 107865</name>
    <dbReference type="NCBI Taxonomy" id="1423784"/>
    <lineage>
        <taxon>Bacteria</taxon>
        <taxon>Bacillati</taxon>
        <taxon>Bacillota</taxon>
        <taxon>Bacilli</taxon>
        <taxon>Lactobacillales</taxon>
        <taxon>Lactobacillaceae</taxon>
        <taxon>Lentilactobacillus</taxon>
    </lineage>
</organism>
<dbReference type="EMBL" id="AZGK01000019">
    <property type="protein sequence ID" value="KRM45182.1"/>
    <property type="molecule type" value="Genomic_DNA"/>
</dbReference>
<accession>A0A0R1YRL1</accession>
<dbReference type="RefSeq" id="WP_057911326.1">
    <property type="nucleotide sequence ID" value="NZ_AZGK01000019.1"/>
</dbReference>
<dbReference type="InterPro" id="IPR029044">
    <property type="entry name" value="Nucleotide-diphossugar_trans"/>
</dbReference>
<dbReference type="Pfam" id="PF04488">
    <property type="entry name" value="Gly_transf_sug"/>
    <property type="match status" value="1"/>
</dbReference>
<name>A0A0R1YRL1_9LACO</name>